<evidence type="ECO:0000313" key="1">
    <source>
        <dbReference type="EMBL" id="KAJ8133232.1"/>
    </source>
</evidence>
<comment type="caution">
    <text evidence="1">The sequence shown here is derived from an EMBL/GenBank/DDBJ whole genome shotgun (WGS) entry which is preliminary data.</text>
</comment>
<sequence length="179" mass="20198">MDHRKVDATEEEQAFLSSSSNPNDAAWSQERRSRSVVKYLRPEENVQVPPRPELRARRHALQRTRDAECLAQLATPELRSKRLRPDPELCLLQHTRHTVYRRDRPDQRRPGVHDGRLPPAALPVSIMCAADTNLEGETEAGPGWGSDHTCADYDAVLDWANGHGAMRWRTGLLPGVAIL</sequence>
<keyword evidence="2" id="KW-1185">Reference proteome</keyword>
<accession>A0ACC2K0Z2</accession>
<organism evidence="1 2">
    <name type="scientific">Lasiodiplodia mahajangana</name>
    <dbReference type="NCBI Taxonomy" id="1108764"/>
    <lineage>
        <taxon>Eukaryota</taxon>
        <taxon>Fungi</taxon>
        <taxon>Dikarya</taxon>
        <taxon>Ascomycota</taxon>
        <taxon>Pezizomycotina</taxon>
        <taxon>Dothideomycetes</taxon>
        <taxon>Dothideomycetes incertae sedis</taxon>
        <taxon>Botryosphaeriales</taxon>
        <taxon>Botryosphaeriaceae</taxon>
        <taxon>Lasiodiplodia</taxon>
    </lineage>
</organism>
<gene>
    <name evidence="1" type="ORF">O1611_g392</name>
</gene>
<name>A0ACC2K0Z2_9PEZI</name>
<protein>
    <submittedName>
        <fullName evidence="1">Uncharacterized protein</fullName>
    </submittedName>
</protein>
<dbReference type="EMBL" id="JAPUUL010000031">
    <property type="protein sequence ID" value="KAJ8133232.1"/>
    <property type="molecule type" value="Genomic_DNA"/>
</dbReference>
<reference evidence="1" key="1">
    <citation type="submission" date="2022-12" db="EMBL/GenBank/DDBJ databases">
        <title>Genome Sequence of Lasiodiplodia mahajangana.</title>
        <authorList>
            <person name="Buettner E."/>
        </authorList>
    </citation>
    <scope>NUCLEOTIDE SEQUENCE</scope>
    <source>
        <strain evidence="1">VT137</strain>
    </source>
</reference>
<dbReference type="Proteomes" id="UP001153332">
    <property type="component" value="Unassembled WGS sequence"/>
</dbReference>
<evidence type="ECO:0000313" key="2">
    <source>
        <dbReference type="Proteomes" id="UP001153332"/>
    </source>
</evidence>
<proteinExistence type="predicted"/>